<comment type="caution">
    <text evidence="1">The sequence shown here is derived from an EMBL/GenBank/DDBJ whole genome shotgun (WGS) entry which is preliminary data.</text>
</comment>
<protein>
    <submittedName>
        <fullName evidence="1">Uncharacterized protein</fullName>
    </submittedName>
</protein>
<dbReference type="OrthoDB" id="8961911at2759"/>
<sequence>MLEFDGRKSPYELFNTILFGFFHRLSVCRSLSEQLTHQSFLHRDVQFFGSVSLYEIHLFFWAGAAAFIQAKFCSLRSYFQKEDRKTKANSGAAAFDFVPKWVHYRQLLFLKDCSMVAPSDSSLDTSIIEDESESTLTVSTIRII</sequence>
<evidence type="ECO:0000313" key="1">
    <source>
        <dbReference type="EMBL" id="GBN76323.1"/>
    </source>
</evidence>
<dbReference type="EMBL" id="BGPR01017491">
    <property type="protein sequence ID" value="GBN76323.1"/>
    <property type="molecule type" value="Genomic_DNA"/>
</dbReference>
<proteinExistence type="predicted"/>
<reference evidence="1 2" key="1">
    <citation type="journal article" date="2019" name="Sci. Rep.">
        <title>Orb-weaving spider Araneus ventricosus genome elucidates the spidroin gene catalogue.</title>
        <authorList>
            <person name="Kono N."/>
            <person name="Nakamura H."/>
            <person name="Ohtoshi R."/>
            <person name="Moran D.A.P."/>
            <person name="Shinohara A."/>
            <person name="Yoshida Y."/>
            <person name="Fujiwara M."/>
            <person name="Mori M."/>
            <person name="Tomita M."/>
            <person name="Arakawa K."/>
        </authorList>
    </citation>
    <scope>NUCLEOTIDE SEQUENCE [LARGE SCALE GENOMIC DNA]</scope>
</reference>
<evidence type="ECO:0000313" key="2">
    <source>
        <dbReference type="Proteomes" id="UP000499080"/>
    </source>
</evidence>
<keyword evidence="2" id="KW-1185">Reference proteome</keyword>
<organism evidence="1 2">
    <name type="scientific">Araneus ventricosus</name>
    <name type="common">Orbweaver spider</name>
    <name type="synonym">Epeira ventricosa</name>
    <dbReference type="NCBI Taxonomy" id="182803"/>
    <lineage>
        <taxon>Eukaryota</taxon>
        <taxon>Metazoa</taxon>
        <taxon>Ecdysozoa</taxon>
        <taxon>Arthropoda</taxon>
        <taxon>Chelicerata</taxon>
        <taxon>Arachnida</taxon>
        <taxon>Araneae</taxon>
        <taxon>Araneomorphae</taxon>
        <taxon>Entelegynae</taxon>
        <taxon>Araneoidea</taxon>
        <taxon>Araneidae</taxon>
        <taxon>Araneus</taxon>
    </lineage>
</organism>
<dbReference type="AlphaFoldDB" id="A0A4Y2RKV8"/>
<dbReference type="Proteomes" id="UP000499080">
    <property type="component" value="Unassembled WGS sequence"/>
</dbReference>
<name>A0A4Y2RKV8_ARAVE</name>
<gene>
    <name evidence="1" type="ORF">AVEN_88757_1</name>
</gene>
<accession>A0A4Y2RKV8</accession>